<evidence type="ECO:0000313" key="2">
    <source>
        <dbReference type="EMBL" id="OAC98589.1"/>
    </source>
</evidence>
<keyword evidence="3" id="KW-1185">Reference proteome</keyword>
<sequence>MYSFAKGFTTFPKQGPPQTSISPPFPPSRYTSSPLPSGTSTPDYCLQHLQQQNDIIHHLSNTISHLAHRISQLEETIRVHTSISDDQIIHTFTKNQQLIYDKIRCHTMSPTENDSITTPNDPLVPKHDSISVNKTPISNNDTPSHDSSSPLDPSRPASPHQPPQWPSHSISYPLPQLQTTTMNPQYEYQHLYVPIKKRISAAHMRQQLRDIGLPSYFAIDIHYPALNIVSLTVRNQHFDRCQSTLHAANLTTIPDFDPLDPAHLINKNFQNHSIAERTAEIKRICRAQKLFALRRIAPQLQIDLAQVFYRKSWIQENELNSILKAAHAQLEVPSIFLHTNTSH</sequence>
<evidence type="ECO:0000313" key="3">
    <source>
        <dbReference type="Proteomes" id="UP000077051"/>
    </source>
</evidence>
<comment type="caution">
    <text evidence="2">The sequence shown here is derived from an EMBL/GenBank/DDBJ whole genome shotgun (WGS) entry which is preliminary data.</text>
</comment>
<proteinExistence type="predicted"/>
<dbReference type="STRING" id="747725.A0A162Q3H4"/>
<feature type="compositionally biased region" description="Low complexity" evidence="1">
    <location>
        <begin position="141"/>
        <end position="158"/>
    </location>
</feature>
<accession>A0A162Q3H4</accession>
<feature type="compositionally biased region" description="Polar residues" evidence="1">
    <location>
        <begin position="130"/>
        <end position="140"/>
    </location>
</feature>
<protein>
    <submittedName>
        <fullName evidence="2">Uncharacterized protein</fullName>
    </submittedName>
</protein>
<feature type="compositionally biased region" description="Polar residues" evidence="1">
    <location>
        <begin position="110"/>
        <end position="120"/>
    </location>
</feature>
<evidence type="ECO:0000256" key="1">
    <source>
        <dbReference type="SAM" id="MobiDB-lite"/>
    </source>
</evidence>
<dbReference type="AlphaFoldDB" id="A0A162Q3H4"/>
<dbReference type="Proteomes" id="UP000077051">
    <property type="component" value="Unassembled WGS sequence"/>
</dbReference>
<dbReference type="VEuPathDB" id="FungiDB:MUCCIDRAFT_115511"/>
<gene>
    <name evidence="2" type="ORF">MUCCIDRAFT_115511</name>
</gene>
<feature type="region of interest" description="Disordered" evidence="1">
    <location>
        <begin position="8"/>
        <end position="39"/>
    </location>
</feature>
<reference evidence="2 3" key="1">
    <citation type="submission" date="2015-06" db="EMBL/GenBank/DDBJ databases">
        <title>Expansion of signal transduction pathways in fungi by whole-genome duplication.</title>
        <authorList>
            <consortium name="DOE Joint Genome Institute"/>
            <person name="Corrochano L.M."/>
            <person name="Kuo A."/>
            <person name="Marcet-Houben M."/>
            <person name="Polaino S."/>
            <person name="Salamov A."/>
            <person name="Villalobos J.M."/>
            <person name="Alvarez M.I."/>
            <person name="Avalos J."/>
            <person name="Benito E.P."/>
            <person name="Benoit I."/>
            <person name="Burger G."/>
            <person name="Camino L.P."/>
            <person name="Canovas D."/>
            <person name="Cerda-Olmedo E."/>
            <person name="Cheng J.-F."/>
            <person name="Dominguez A."/>
            <person name="Elias M."/>
            <person name="Eslava A.P."/>
            <person name="Glaser F."/>
            <person name="Grimwood J."/>
            <person name="Gutierrez G."/>
            <person name="Heitman J."/>
            <person name="Henrissat B."/>
            <person name="Iturriaga E.A."/>
            <person name="Lang B.F."/>
            <person name="Lavin J.L."/>
            <person name="Lee S."/>
            <person name="Li W."/>
            <person name="Lindquist E."/>
            <person name="Lopez-Garcia S."/>
            <person name="Luque E.M."/>
            <person name="Marcos A.T."/>
            <person name="Martin J."/>
            <person name="Mccluskey K."/>
            <person name="Medina H.R."/>
            <person name="Miralles-Duran A."/>
            <person name="Miyazaki A."/>
            <person name="Munoz-Torres E."/>
            <person name="Oguiza J.A."/>
            <person name="Ohm R."/>
            <person name="Olmedo M."/>
            <person name="Orejas M."/>
            <person name="Ortiz-Castellanos L."/>
            <person name="Pisabarro A.G."/>
            <person name="Rodriguez-Romero J."/>
            <person name="Ruiz-Herrera J."/>
            <person name="Ruiz-Vazquez R."/>
            <person name="Sanz C."/>
            <person name="Schackwitz W."/>
            <person name="Schmutz J."/>
            <person name="Shahriari M."/>
            <person name="Shelest E."/>
            <person name="Silva-Franco F."/>
            <person name="Soanes D."/>
            <person name="Syed K."/>
            <person name="Tagua V.G."/>
            <person name="Talbot N.J."/>
            <person name="Thon M."/>
            <person name="De Vries R.P."/>
            <person name="Wiebenga A."/>
            <person name="Yadav J.S."/>
            <person name="Braun E.L."/>
            <person name="Baker S."/>
            <person name="Garre V."/>
            <person name="Horwitz B."/>
            <person name="Torres-Martinez S."/>
            <person name="Idnurm A."/>
            <person name="Herrera-Estrella A."/>
            <person name="Gabaldon T."/>
            <person name="Grigoriev I.V."/>
        </authorList>
    </citation>
    <scope>NUCLEOTIDE SEQUENCE [LARGE SCALE GENOMIC DNA]</scope>
    <source>
        <strain evidence="2 3">CBS 277.49</strain>
    </source>
</reference>
<dbReference type="OrthoDB" id="2206543at2759"/>
<name>A0A162Q3H4_MUCCL</name>
<feature type="region of interest" description="Disordered" evidence="1">
    <location>
        <begin position="110"/>
        <end position="174"/>
    </location>
</feature>
<dbReference type="EMBL" id="AMYB01000010">
    <property type="protein sequence ID" value="OAC98589.1"/>
    <property type="molecule type" value="Genomic_DNA"/>
</dbReference>
<organism evidence="2 3">
    <name type="scientific">Mucor lusitanicus CBS 277.49</name>
    <dbReference type="NCBI Taxonomy" id="747725"/>
    <lineage>
        <taxon>Eukaryota</taxon>
        <taxon>Fungi</taxon>
        <taxon>Fungi incertae sedis</taxon>
        <taxon>Mucoromycota</taxon>
        <taxon>Mucoromycotina</taxon>
        <taxon>Mucoromycetes</taxon>
        <taxon>Mucorales</taxon>
        <taxon>Mucorineae</taxon>
        <taxon>Mucoraceae</taxon>
        <taxon>Mucor</taxon>
    </lineage>
</organism>